<feature type="domain" description="Rubredoxin-like" evidence="6">
    <location>
        <begin position="425"/>
        <end position="476"/>
    </location>
</feature>
<keyword evidence="8" id="KW-1185">Reference proteome</keyword>
<dbReference type="InterPro" id="IPR024935">
    <property type="entry name" value="Rubredoxin_dom"/>
</dbReference>
<proteinExistence type="predicted"/>
<comment type="caution">
    <text evidence="7">The sequence shown here is derived from an EMBL/GenBank/DDBJ whole genome shotgun (WGS) entry which is preliminary data.</text>
</comment>
<dbReference type="CDD" id="cd00730">
    <property type="entry name" value="rubredoxin"/>
    <property type="match status" value="1"/>
</dbReference>
<evidence type="ECO:0000259" key="6">
    <source>
        <dbReference type="PROSITE" id="PS50903"/>
    </source>
</evidence>
<dbReference type="PROSITE" id="PS50903">
    <property type="entry name" value="RUBREDOXIN_LIKE"/>
    <property type="match status" value="1"/>
</dbReference>
<evidence type="ECO:0000256" key="3">
    <source>
        <dbReference type="ARBA" id="ARBA00022723"/>
    </source>
</evidence>
<dbReference type="PRINTS" id="PR00163">
    <property type="entry name" value="RUBREDOXIN"/>
</dbReference>
<dbReference type="PANTHER" id="PTHR47627">
    <property type="entry name" value="RUBREDOXIN"/>
    <property type="match status" value="1"/>
</dbReference>
<evidence type="ECO:0000256" key="2">
    <source>
        <dbReference type="ARBA" id="ARBA00022448"/>
    </source>
</evidence>
<accession>A0ABT6YD73</accession>
<dbReference type="EMBL" id="JASHIF010000019">
    <property type="protein sequence ID" value="MDI9861387.1"/>
    <property type="molecule type" value="Genomic_DNA"/>
</dbReference>
<keyword evidence="3" id="KW-0479">Metal-binding</keyword>
<dbReference type="InterPro" id="IPR050526">
    <property type="entry name" value="Rubredoxin_ET"/>
</dbReference>
<dbReference type="InterPro" id="IPR024934">
    <property type="entry name" value="Rubredoxin-like_dom"/>
</dbReference>
<keyword evidence="2" id="KW-0813">Transport</keyword>
<evidence type="ECO:0000256" key="1">
    <source>
        <dbReference type="ARBA" id="ARBA00001965"/>
    </source>
</evidence>
<keyword evidence="4" id="KW-0249">Electron transport</keyword>
<evidence type="ECO:0000313" key="7">
    <source>
        <dbReference type="EMBL" id="MDI9861387.1"/>
    </source>
</evidence>
<comment type="cofactor">
    <cofactor evidence="1">
        <name>Fe(3+)</name>
        <dbReference type="ChEBI" id="CHEBI:29034"/>
    </cofactor>
</comment>
<dbReference type="PANTHER" id="PTHR47627:SF1">
    <property type="entry name" value="RUBREDOXIN-1-RELATED"/>
    <property type="match status" value="1"/>
</dbReference>
<dbReference type="Gene3D" id="2.20.28.10">
    <property type="match status" value="1"/>
</dbReference>
<keyword evidence="5" id="KW-0408">Iron</keyword>
<evidence type="ECO:0000256" key="5">
    <source>
        <dbReference type="ARBA" id="ARBA00023004"/>
    </source>
</evidence>
<dbReference type="Proteomes" id="UP001236507">
    <property type="component" value="Unassembled WGS sequence"/>
</dbReference>
<evidence type="ECO:0000313" key="8">
    <source>
        <dbReference type="Proteomes" id="UP001236507"/>
    </source>
</evidence>
<protein>
    <submittedName>
        <fullName evidence="7">Rubredoxin</fullName>
    </submittedName>
</protein>
<reference evidence="7 8" key="1">
    <citation type="submission" date="2023-05" db="EMBL/GenBank/DDBJ databases">
        <title>Novel species of genus Flectobacillus isolated from stream in China.</title>
        <authorList>
            <person name="Lu H."/>
        </authorList>
    </citation>
    <scope>NUCLEOTIDE SEQUENCE [LARGE SCALE GENOMIC DNA]</scope>
    <source>
        <strain evidence="7 8">KCTC 42575</strain>
    </source>
</reference>
<dbReference type="RefSeq" id="WP_283345813.1">
    <property type="nucleotide sequence ID" value="NZ_JASHIF010000019.1"/>
</dbReference>
<organism evidence="7 8">
    <name type="scientific">Flectobacillus roseus</name>
    <dbReference type="NCBI Taxonomy" id="502259"/>
    <lineage>
        <taxon>Bacteria</taxon>
        <taxon>Pseudomonadati</taxon>
        <taxon>Bacteroidota</taxon>
        <taxon>Cytophagia</taxon>
        <taxon>Cytophagales</taxon>
        <taxon>Flectobacillaceae</taxon>
        <taxon>Flectobacillus</taxon>
    </lineage>
</organism>
<gene>
    <name evidence="7" type="ORF">QM524_19360</name>
</gene>
<dbReference type="SUPFAM" id="SSF57802">
    <property type="entry name" value="Rubredoxin-like"/>
    <property type="match status" value="1"/>
</dbReference>
<evidence type="ECO:0000256" key="4">
    <source>
        <dbReference type="ARBA" id="ARBA00022982"/>
    </source>
</evidence>
<name>A0ABT6YD73_9BACT</name>
<dbReference type="Pfam" id="PF00301">
    <property type="entry name" value="Rubredoxin"/>
    <property type="match status" value="1"/>
</dbReference>
<sequence>MRDYSLVKINLTGGIASPGMLEGILLMAQKAGVKEVSIGARQQLLMWVKADTQRGSGLPSLRESLEAMHIDFEIDTHQYPNIISSYCAQEVFQTGQWLSEGIYRDLLDGFDFQPQLKINISDYQQSFTPFFTGNLNFIASSIPNFWYLYIRQKQSNTIFRFPLLIYTLEISKVSKRLEGILLSGVDLSEEDVYEKMIAQGEIISQLVQEDLVLPQFMLPYYEGFNRYGNKTWLGIYRRHETFEVAFLLDVCKICLDTKVGQICTTPWKSLIIKGIENQDRVLWDKLLGKYGINVRHAANELNWQVEDHCQGGLALKNTIIREFDQEDIRTFGLCFAIQTRSKSEVFGSVVIKKRKILAGLTQVYDVYHTVDFNPNTRQLVLFEKGLHKAHIAEILQRLTKRYYHRSTASVIEKPSPPQTNPTSTHQVHQCKVCMTIYDEKLGDSQQEIKAGTKFDALPDNYCCPVCDSEKENFEVKTVETTFQL</sequence>